<accession>A0A2P2LC88</accession>
<dbReference type="EMBL" id="GGEC01035107">
    <property type="protein sequence ID" value="MBX15591.1"/>
    <property type="molecule type" value="Transcribed_RNA"/>
</dbReference>
<protein>
    <submittedName>
        <fullName evidence="1">Uncharacterized protein</fullName>
    </submittedName>
</protein>
<organism evidence="1">
    <name type="scientific">Rhizophora mucronata</name>
    <name type="common">Asiatic mangrove</name>
    <dbReference type="NCBI Taxonomy" id="61149"/>
    <lineage>
        <taxon>Eukaryota</taxon>
        <taxon>Viridiplantae</taxon>
        <taxon>Streptophyta</taxon>
        <taxon>Embryophyta</taxon>
        <taxon>Tracheophyta</taxon>
        <taxon>Spermatophyta</taxon>
        <taxon>Magnoliopsida</taxon>
        <taxon>eudicotyledons</taxon>
        <taxon>Gunneridae</taxon>
        <taxon>Pentapetalae</taxon>
        <taxon>rosids</taxon>
        <taxon>fabids</taxon>
        <taxon>Malpighiales</taxon>
        <taxon>Rhizophoraceae</taxon>
        <taxon>Rhizophora</taxon>
    </lineage>
</organism>
<evidence type="ECO:0000313" key="1">
    <source>
        <dbReference type="EMBL" id="MBX15591.1"/>
    </source>
</evidence>
<name>A0A2P2LC88_RHIMU</name>
<dbReference type="AlphaFoldDB" id="A0A2P2LC88"/>
<sequence>MFPSVKMMHLGSACKRRQVSLCNHKRLTKTTTLSSALISRITSLDFYHVFAF</sequence>
<reference evidence="1" key="1">
    <citation type="submission" date="2018-02" db="EMBL/GenBank/DDBJ databases">
        <title>Rhizophora mucronata_Transcriptome.</title>
        <authorList>
            <person name="Meera S.P."/>
            <person name="Sreeshan A."/>
            <person name="Augustine A."/>
        </authorList>
    </citation>
    <scope>NUCLEOTIDE SEQUENCE</scope>
    <source>
        <tissue evidence="1">Leaf</tissue>
    </source>
</reference>
<proteinExistence type="predicted"/>